<protein>
    <submittedName>
        <fullName evidence="2">Uncharacterized protein</fullName>
    </submittedName>
</protein>
<organism evidence="2">
    <name type="scientific">uncultured bacterium IN-11</name>
    <dbReference type="NCBI Taxonomy" id="1805589"/>
    <lineage>
        <taxon>Bacteria</taxon>
        <taxon>environmental samples</taxon>
    </lineage>
</organism>
<proteinExistence type="predicted"/>
<feature type="transmembrane region" description="Helical" evidence="1">
    <location>
        <begin position="118"/>
        <end position="139"/>
    </location>
</feature>
<name>A0A142BW95_9BACT</name>
<accession>A0A142BW95</accession>
<keyword evidence="1" id="KW-0812">Transmembrane</keyword>
<evidence type="ECO:0000313" key="2">
    <source>
        <dbReference type="EMBL" id="AMP42383.1"/>
    </source>
</evidence>
<feature type="transmembrane region" description="Helical" evidence="1">
    <location>
        <begin position="32"/>
        <end position="53"/>
    </location>
</feature>
<reference evidence="2" key="2">
    <citation type="submission" date="2016-02" db="EMBL/GenBank/DDBJ databases">
        <authorList>
            <person name="Wen L."/>
            <person name="He K."/>
            <person name="Yang H."/>
        </authorList>
    </citation>
    <scope>NUCLEOTIDE SEQUENCE</scope>
</reference>
<sequence length="190" mass="19795">MSGIAEGLGKVAKGLGDMFINLSSEFPALLDVIQYLSAAGGILIGGSAVFTLIRKGRRGAGGEVSLGGIGIQMIAAASLVELSLWMKVFSSTFWMNGDNLDINQFVVSGGGGDYSKQALAAALGIMFIAGYITLARAYFMLARFGREQNDSSRSNLLGSIAARILAGSALVSILRISEAFQNSTGFQIIG</sequence>
<feature type="transmembrane region" description="Helical" evidence="1">
    <location>
        <begin position="65"/>
        <end position="86"/>
    </location>
</feature>
<dbReference type="EMBL" id="KU736876">
    <property type="protein sequence ID" value="AMP42383.1"/>
    <property type="molecule type" value="Genomic_DNA"/>
</dbReference>
<reference evidence="2" key="1">
    <citation type="journal article" date="2016" name="Appl. Environ. Microbiol.">
        <title>Diversity of the Tetracycline Mobilome within a Chinese Pig Manure Sample.</title>
        <authorList>
            <person name="Leclercq S.O."/>
            <person name="Wang C."/>
            <person name="Zhu Y."/>
            <person name="Wu H."/>
            <person name="Du X."/>
            <person name="Liu Z."/>
            <person name="Feng J."/>
        </authorList>
    </citation>
    <scope>NUCLEOTIDE SEQUENCE</scope>
</reference>
<dbReference type="AlphaFoldDB" id="A0A142BW95"/>
<keyword evidence="1" id="KW-0472">Membrane</keyword>
<evidence type="ECO:0000256" key="1">
    <source>
        <dbReference type="SAM" id="Phobius"/>
    </source>
</evidence>
<keyword evidence="1" id="KW-1133">Transmembrane helix</keyword>